<sequence>MRKVILVLLLIVGLLLTPWNTSSVIAAAYGTSFTTSITYQNVGNANANITILFYPEANGSPITITRPQLAPMAGTSIYVGSLSEIASGFKGSAVIQSDQPLVATLVQVPPSGSSLKARPLSNAFASGAAEVGVPTVLKNTFGTNSIVVVQNVDTVAADLTLDFVPTSGSPIQIPLNNLPAGAAKYYDLGQMSQLGTSFNGALKVTAKKAGTNDPGNVVATSMELGISDNRAYAFEGTAEAGSKVYMPSALCKYTAAQQTTAYAVQNVSSAPVQVTVKYSSGAIDGPYSISAGGKRSFDGCAVNSPGFIGSAVIEATGGNIVAIGKVYGGGLYTAFLGFTSGASKVALPYVRYTQSGWTNGTRQRAFIAIQNVGESDLPAGAVSVKYYDKNGNLVGTHTLGGIPAGGKVNSNASMIGALGNEFGYYPDGTFGGSAVVEGPAGSQLAVVVRIQTYVSSTEVPGEDYTGIPIP</sequence>
<protein>
    <submittedName>
        <fullName evidence="1">Uncharacterized protein</fullName>
    </submittedName>
</protein>
<reference evidence="1 2" key="1">
    <citation type="submission" date="2023-07" db="EMBL/GenBank/DDBJ databases">
        <title>Novel species of Thermanaerothrix with wide hydrolytic capabilities.</title>
        <authorList>
            <person name="Zayulina K.S."/>
            <person name="Podosokorskaya O.A."/>
            <person name="Elcheninov A.G."/>
        </authorList>
    </citation>
    <scope>NUCLEOTIDE SEQUENCE [LARGE SCALE GENOMIC DNA]</scope>
    <source>
        <strain evidence="1 2">4228-RoL</strain>
    </source>
</reference>
<dbReference type="Proteomes" id="UP001254165">
    <property type="component" value="Unassembled WGS sequence"/>
</dbReference>
<evidence type="ECO:0000313" key="2">
    <source>
        <dbReference type="Proteomes" id="UP001254165"/>
    </source>
</evidence>
<comment type="caution">
    <text evidence="1">The sequence shown here is derived from an EMBL/GenBank/DDBJ whole genome shotgun (WGS) entry which is preliminary data.</text>
</comment>
<gene>
    <name evidence="1" type="ORF">QYE77_09945</name>
</gene>
<keyword evidence="2" id="KW-1185">Reference proteome</keyword>
<dbReference type="EMBL" id="JAUHMF010000002">
    <property type="protein sequence ID" value="MDT8898591.1"/>
    <property type="molecule type" value="Genomic_DNA"/>
</dbReference>
<organism evidence="1 2">
    <name type="scientific">Thermanaerothrix solaris</name>
    <dbReference type="NCBI Taxonomy" id="3058434"/>
    <lineage>
        <taxon>Bacteria</taxon>
        <taxon>Bacillati</taxon>
        <taxon>Chloroflexota</taxon>
        <taxon>Anaerolineae</taxon>
        <taxon>Anaerolineales</taxon>
        <taxon>Anaerolineaceae</taxon>
        <taxon>Thermanaerothrix</taxon>
    </lineage>
</organism>
<proteinExistence type="predicted"/>
<name>A0ABU3NP26_9CHLR</name>
<evidence type="ECO:0000313" key="1">
    <source>
        <dbReference type="EMBL" id="MDT8898591.1"/>
    </source>
</evidence>
<accession>A0ABU3NP26</accession>
<dbReference type="RefSeq" id="WP_315625254.1">
    <property type="nucleotide sequence ID" value="NZ_JAUHMF010000002.1"/>
</dbReference>